<evidence type="ECO:0000313" key="3">
    <source>
        <dbReference type="EMBL" id="KAJ6790558.1"/>
    </source>
</evidence>
<feature type="compositionally biased region" description="Basic residues" evidence="1">
    <location>
        <begin position="71"/>
        <end position="81"/>
    </location>
</feature>
<proteinExistence type="predicted"/>
<organism evidence="4 6">
    <name type="scientific">Iris pallida</name>
    <name type="common">Sweet iris</name>
    <dbReference type="NCBI Taxonomy" id="29817"/>
    <lineage>
        <taxon>Eukaryota</taxon>
        <taxon>Viridiplantae</taxon>
        <taxon>Streptophyta</taxon>
        <taxon>Embryophyta</taxon>
        <taxon>Tracheophyta</taxon>
        <taxon>Spermatophyta</taxon>
        <taxon>Magnoliopsida</taxon>
        <taxon>Liliopsida</taxon>
        <taxon>Asparagales</taxon>
        <taxon>Iridaceae</taxon>
        <taxon>Iridoideae</taxon>
        <taxon>Irideae</taxon>
        <taxon>Iris</taxon>
    </lineage>
</organism>
<sequence>MGRKAGGLYINPKKLGMTATSCSGEMVAFLGCLSQEKNIEHKCTKQKDRLLACVGSQKGKAKNPGNTINHHLQRLGRSKFL</sequence>
<gene>
    <name evidence="4" type="ORF">M6B38_108365</name>
    <name evidence="3" type="ORF">M6B38_249135</name>
    <name evidence="5" type="ORF">M6B38_392040</name>
</gene>
<comment type="caution">
    <text evidence="4">The sequence shown here is derived from an EMBL/GenBank/DDBJ whole genome shotgun (WGS) entry which is preliminary data.</text>
</comment>
<dbReference type="InterPro" id="IPR017264">
    <property type="entry name" value="Ribosomal_mS37_fun"/>
</dbReference>
<evidence type="ECO:0000259" key="2">
    <source>
        <dbReference type="Pfam" id="PF16860"/>
    </source>
</evidence>
<evidence type="ECO:0000313" key="4">
    <source>
        <dbReference type="EMBL" id="KAJ6803413.1"/>
    </source>
</evidence>
<evidence type="ECO:0000256" key="1">
    <source>
        <dbReference type="SAM" id="MobiDB-lite"/>
    </source>
</evidence>
<feature type="region of interest" description="Disordered" evidence="1">
    <location>
        <begin position="58"/>
        <end position="81"/>
    </location>
</feature>
<dbReference type="Proteomes" id="UP001140949">
    <property type="component" value="Unassembled WGS sequence"/>
</dbReference>
<dbReference type="Pfam" id="PF16860">
    <property type="entry name" value="CX9C"/>
    <property type="match status" value="1"/>
</dbReference>
<name>A0AAX6EHD8_IRIPA</name>
<reference evidence="4" key="2">
    <citation type="submission" date="2023-04" db="EMBL/GenBank/DDBJ databases">
        <authorList>
            <person name="Bruccoleri R.E."/>
            <person name="Oakeley E.J."/>
            <person name="Faust A.-M."/>
            <person name="Dessus-Babus S."/>
            <person name="Altorfer M."/>
            <person name="Burckhardt D."/>
            <person name="Oertli M."/>
            <person name="Naumann U."/>
            <person name="Petersen F."/>
            <person name="Wong J."/>
        </authorList>
    </citation>
    <scope>NUCLEOTIDE SEQUENCE</scope>
    <source>
        <strain evidence="4">GSM-AAB239-AS_SAM_17_03QT</strain>
        <tissue evidence="4">Leaf</tissue>
    </source>
</reference>
<evidence type="ECO:0000313" key="5">
    <source>
        <dbReference type="EMBL" id="KAJ6821676.1"/>
    </source>
</evidence>
<keyword evidence="6" id="KW-1185">Reference proteome</keyword>
<dbReference type="GO" id="GO:0032543">
    <property type="term" value="P:mitochondrial translation"/>
    <property type="evidence" value="ECO:0007669"/>
    <property type="project" value="InterPro"/>
</dbReference>
<dbReference type="EMBL" id="JANAVB010045211">
    <property type="protein sequence ID" value="KAJ6790558.1"/>
    <property type="molecule type" value="Genomic_DNA"/>
</dbReference>
<dbReference type="GO" id="GO:0003735">
    <property type="term" value="F:structural constituent of ribosome"/>
    <property type="evidence" value="ECO:0007669"/>
    <property type="project" value="InterPro"/>
</dbReference>
<dbReference type="PANTHER" id="PTHR28066:SF1">
    <property type="entry name" value="SMALL RIBOSOMAL SUBUNIT PROTEIN MS37"/>
    <property type="match status" value="1"/>
</dbReference>
<dbReference type="GO" id="GO:0005739">
    <property type="term" value="C:mitochondrion"/>
    <property type="evidence" value="ECO:0007669"/>
    <property type="project" value="GOC"/>
</dbReference>
<dbReference type="EMBL" id="JANAVB010024995">
    <property type="protein sequence ID" value="KAJ6821676.1"/>
    <property type="molecule type" value="Genomic_DNA"/>
</dbReference>
<evidence type="ECO:0000313" key="6">
    <source>
        <dbReference type="Proteomes" id="UP001140949"/>
    </source>
</evidence>
<feature type="domain" description="IMS import disulfide relay-system CHCH-CHCH-like Cx9C" evidence="2">
    <location>
        <begin position="17"/>
        <end position="55"/>
    </location>
</feature>
<protein>
    <recommendedName>
        <fullName evidence="2">IMS import disulfide relay-system CHCH-CHCH-like Cx9C domain-containing protein</fullName>
    </recommendedName>
</protein>
<dbReference type="PANTHER" id="PTHR28066">
    <property type="entry name" value="37S RIBOSOMAL PROTEIN MRP10, MITOCHONDRIAL"/>
    <property type="match status" value="1"/>
</dbReference>
<dbReference type="InterPro" id="IPR031731">
    <property type="entry name" value="CX9C"/>
</dbReference>
<dbReference type="AlphaFoldDB" id="A0AAX6EHD8"/>
<reference evidence="4" key="1">
    <citation type="journal article" date="2023" name="GigaByte">
        <title>Genome assembly of the bearded iris, Iris pallida Lam.</title>
        <authorList>
            <person name="Bruccoleri R.E."/>
            <person name="Oakeley E.J."/>
            <person name="Faust A.M.E."/>
            <person name="Altorfer M."/>
            <person name="Dessus-Babus S."/>
            <person name="Burckhardt D."/>
            <person name="Oertli M."/>
            <person name="Naumann U."/>
            <person name="Petersen F."/>
            <person name="Wong J."/>
        </authorList>
    </citation>
    <scope>NUCLEOTIDE SEQUENCE</scope>
    <source>
        <strain evidence="4">GSM-AAB239-AS_SAM_17_03QT</strain>
    </source>
</reference>
<dbReference type="EMBL" id="JANAVB010036615">
    <property type="protein sequence ID" value="KAJ6803413.1"/>
    <property type="molecule type" value="Genomic_DNA"/>
</dbReference>
<accession>A0AAX6EHD8</accession>